<evidence type="ECO:0000256" key="8">
    <source>
        <dbReference type="PIRSR" id="PIRSR001589-2"/>
    </source>
</evidence>
<dbReference type="SUPFAM" id="SSF56235">
    <property type="entry name" value="N-terminal nucleophile aminohydrolases (Ntn hydrolases)"/>
    <property type="match status" value="1"/>
</dbReference>
<dbReference type="InterPro" id="IPR051786">
    <property type="entry name" value="ASN_synthetase/amidase"/>
</dbReference>
<evidence type="ECO:0000256" key="9">
    <source>
        <dbReference type="PIRSR" id="PIRSR001589-3"/>
    </source>
</evidence>
<dbReference type="InterPro" id="IPR029055">
    <property type="entry name" value="Ntn_hydrolases_N"/>
</dbReference>
<organism evidence="11 12">
    <name type="scientific">Nitrococcus mobilis Nb-231</name>
    <dbReference type="NCBI Taxonomy" id="314278"/>
    <lineage>
        <taxon>Bacteria</taxon>
        <taxon>Pseudomonadati</taxon>
        <taxon>Pseudomonadota</taxon>
        <taxon>Gammaproteobacteria</taxon>
        <taxon>Chromatiales</taxon>
        <taxon>Ectothiorhodospiraceae</taxon>
        <taxon>Nitrococcus</taxon>
    </lineage>
</organism>
<comment type="catalytic activity">
    <reaction evidence="7">
        <text>L-aspartate + L-glutamine + ATP + H2O = L-asparagine + L-glutamate + AMP + diphosphate + H(+)</text>
        <dbReference type="Rhea" id="RHEA:12228"/>
        <dbReference type="ChEBI" id="CHEBI:15377"/>
        <dbReference type="ChEBI" id="CHEBI:15378"/>
        <dbReference type="ChEBI" id="CHEBI:29985"/>
        <dbReference type="ChEBI" id="CHEBI:29991"/>
        <dbReference type="ChEBI" id="CHEBI:30616"/>
        <dbReference type="ChEBI" id="CHEBI:33019"/>
        <dbReference type="ChEBI" id="CHEBI:58048"/>
        <dbReference type="ChEBI" id="CHEBI:58359"/>
        <dbReference type="ChEBI" id="CHEBI:456215"/>
        <dbReference type="EC" id="6.3.5.4"/>
    </reaction>
</comment>
<protein>
    <recommendedName>
        <fullName evidence="3">asparagine synthase (glutamine-hydrolyzing)</fullName>
        <ecNumber evidence="3">6.3.5.4</ecNumber>
    </recommendedName>
</protein>
<feature type="domain" description="Glutamine amidotransferase type-2" evidence="10">
    <location>
        <begin position="1"/>
        <end position="194"/>
    </location>
</feature>
<evidence type="ECO:0000256" key="4">
    <source>
        <dbReference type="ARBA" id="ARBA00022741"/>
    </source>
</evidence>
<dbReference type="NCBIfam" id="TIGR01536">
    <property type="entry name" value="asn_synth_AEB"/>
    <property type="match status" value="1"/>
</dbReference>
<comment type="pathway">
    <text evidence="1">Amino-acid biosynthesis; L-asparagine biosynthesis; L-asparagine from L-aspartate (L-Gln route): step 1/1.</text>
</comment>
<feature type="site" description="Important for beta-aspartyl-AMP intermediate formation" evidence="9">
    <location>
        <position position="358"/>
    </location>
</feature>
<evidence type="ECO:0000256" key="1">
    <source>
        <dbReference type="ARBA" id="ARBA00005187"/>
    </source>
</evidence>
<evidence type="ECO:0000256" key="3">
    <source>
        <dbReference type="ARBA" id="ARBA00012737"/>
    </source>
</evidence>
<dbReference type="PIRSF" id="PIRSF001589">
    <property type="entry name" value="Asn_synthetase_glu-h"/>
    <property type="match status" value="1"/>
</dbReference>
<reference evidence="11 12" key="1">
    <citation type="submission" date="2006-02" db="EMBL/GenBank/DDBJ databases">
        <authorList>
            <person name="Waterbury J."/>
            <person name="Ferriera S."/>
            <person name="Johnson J."/>
            <person name="Kravitz S."/>
            <person name="Halpern A."/>
            <person name="Remington K."/>
            <person name="Beeson K."/>
            <person name="Tran B."/>
            <person name="Rogers Y.-H."/>
            <person name="Friedman R."/>
            <person name="Venter J.C."/>
        </authorList>
    </citation>
    <scope>NUCLEOTIDE SEQUENCE [LARGE SCALE GENOMIC DNA]</scope>
    <source>
        <strain evidence="11 12">Nb-231</strain>
    </source>
</reference>
<dbReference type="EMBL" id="AAOF01000004">
    <property type="protein sequence ID" value="EAR22061.1"/>
    <property type="molecule type" value="Genomic_DNA"/>
</dbReference>
<evidence type="ECO:0000259" key="10">
    <source>
        <dbReference type="PROSITE" id="PS51278"/>
    </source>
</evidence>
<keyword evidence="6" id="KW-0315">Glutamine amidotransferase</keyword>
<sequence>MASALAHRGPDDAGLWEDATADMALSHRRLSIIDLSPAGHQPMVSPCGRYVIVFNGEIYNFRALRRELAKLGCLFRGHSDTEVLLAAIVQWGLDNVLPRLNGMFAFALWDRRAHRLHLARDRLGKKPLYFGWIGGTFVFASELKAFRVLDAFPGDLNRDAISLYLRFGYIPAPWCIYQGFYKLRPGSIFSFDQQQSRAPFNPEQCVRAYWSTPKVAQAGVDNPLDNNEQHTIDLLQQLLEDATAQRMVADVPIGAFLSGGVDSSLIVSLMQAQSATPVKTYALGFGDGPVSETPYASAIANYLGTDHTELHVTGKDAIDIVPKLSDIVDEPLADFAQVPNYLIARMARPHTKVVLTGDGGDELFCGYPRFNGTANQWRNLQRVPLPVRELAALVLSCRSWPEGEQNKWMKSALRIGARSVDALYFQKVSQWLYPSALLIGVQEPSTAFPDGGKWPGITDPLLRTQLLDLIHYLAEVILVKVDRTSMATGLEVRTPLLDYRVAKWSWRLPRHMKTRDQHGKWILRELLARYLPRPLFERPKQGFGAPIGQWLAGPLRGWAEDLLAPERLRRQGLFNPEPVRRVWATRSSDSRQWQHRIWNLLMLQAWLDREASSAPRRSANTKNRVRNVVWQ</sequence>
<comment type="caution">
    <text evidence="11">The sequence shown here is derived from an EMBL/GenBank/DDBJ whole genome shotgun (WGS) entry which is preliminary data.</text>
</comment>
<dbReference type="Proteomes" id="UP000003374">
    <property type="component" value="Unassembled WGS sequence"/>
</dbReference>
<evidence type="ECO:0000256" key="7">
    <source>
        <dbReference type="ARBA" id="ARBA00048741"/>
    </source>
</evidence>
<evidence type="ECO:0000256" key="5">
    <source>
        <dbReference type="ARBA" id="ARBA00022840"/>
    </source>
</evidence>
<dbReference type="PANTHER" id="PTHR43284">
    <property type="entry name" value="ASPARAGINE SYNTHETASE (GLUTAMINE-HYDROLYZING)"/>
    <property type="match status" value="1"/>
</dbReference>
<dbReference type="GO" id="GO:0005524">
    <property type="term" value="F:ATP binding"/>
    <property type="evidence" value="ECO:0007669"/>
    <property type="project" value="UniProtKB-KW"/>
</dbReference>
<feature type="binding site" evidence="8">
    <location>
        <position position="80"/>
    </location>
    <ligand>
        <name>L-glutamine</name>
        <dbReference type="ChEBI" id="CHEBI:58359"/>
    </ligand>
</feature>
<evidence type="ECO:0000313" key="12">
    <source>
        <dbReference type="Proteomes" id="UP000003374"/>
    </source>
</evidence>
<dbReference type="Pfam" id="PF00733">
    <property type="entry name" value="Asn_synthase"/>
    <property type="match status" value="1"/>
</dbReference>
<dbReference type="SUPFAM" id="SSF52402">
    <property type="entry name" value="Adenine nucleotide alpha hydrolases-like"/>
    <property type="match status" value="1"/>
</dbReference>
<dbReference type="STRING" id="314278.NB231_04110"/>
<dbReference type="GO" id="GO:0005829">
    <property type="term" value="C:cytosol"/>
    <property type="evidence" value="ECO:0007669"/>
    <property type="project" value="TreeGrafter"/>
</dbReference>
<dbReference type="EC" id="6.3.5.4" evidence="3"/>
<dbReference type="CDD" id="cd01991">
    <property type="entry name" value="Asn_synthase_B_C"/>
    <property type="match status" value="1"/>
</dbReference>
<dbReference type="GO" id="GO:0004066">
    <property type="term" value="F:asparagine synthase (glutamine-hydrolyzing) activity"/>
    <property type="evidence" value="ECO:0007669"/>
    <property type="project" value="UniProtKB-EC"/>
</dbReference>
<dbReference type="InterPro" id="IPR001962">
    <property type="entry name" value="Asn_synthase"/>
</dbReference>
<evidence type="ECO:0000313" key="11">
    <source>
        <dbReference type="EMBL" id="EAR22061.1"/>
    </source>
</evidence>
<dbReference type="HOGENOM" id="CLU_014658_3_1_6"/>
<evidence type="ECO:0000256" key="6">
    <source>
        <dbReference type="ARBA" id="ARBA00022962"/>
    </source>
</evidence>
<gene>
    <name evidence="11" type="ORF">NB231_04110</name>
</gene>
<dbReference type="Gene3D" id="3.40.50.620">
    <property type="entry name" value="HUPs"/>
    <property type="match status" value="1"/>
</dbReference>
<comment type="similarity">
    <text evidence="2">Belongs to the asparagine synthetase family.</text>
</comment>
<dbReference type="GO" id="GO:0006529">
    <property type="term" value="P:asparagine biosynthetic process"/>
    <property type="evidence" value="ECO:0007669"/>
    <property type="project" value="InterPro"/>
</dbReference>
<evidence type="ECO:0000256" key="2">
    <source>
        <dbReference type="ARBA" id="ARBA00005752"/>
    </source>
</evidence>
<dbReference type="AlphaFoldDB" id="A4BPQ6"/>
<keyword evidence="5 8" id="KW-0067">ATP-binding</keyword>
<proteinExistence type="inferred from homology"/>
<accession>A4BPQ6</accession>
<dbReference type="InterPro" id="IPR014729">
    <property type="entry name" value="Rossmann-like_a/b/a_fold"/>
</dbReference>
<dbReference type="PROSITE" id="PS51278">
    <property type="entry name" value="GATASE_TYPE_2"/>
    <property type="match status" value="1"/>
</dbReference>
<dbReference type="InterPro" id="IPR006426">
    <property type="entry name" value="Asn_synth_AEB"/>
</dbReference>
<keyword evidence="12" id="KW-1185">Reference proteome</keyword>
<dbReference type="InterPro" id="IPR033738">
    <property type="entry name" value="AsnB_N"/>
</dbReference>
<dbReference type="eggNOG" id="COG0367">
    <property type="taxonomic scope" value="Bacteria"/>
</dbReference>
<keyword evidence="4 8" id="KW-0547">Nucleotide-binding</keyword>
<dbReference type="InterPro" id="IPR017932">
    <property type="entry name" value="GATase_2_dom"/>
</dbReference>
<dbReference type="PANTHER" id="PTHR43284:SF1">
    <property type="entry name" value="ASPARAGINE SYNTHETASE"/>
    <property type="match status" value="1"/>
</dbReference>
<dbReference type="Gene3D" id="3.60.20.10">
    <property type="entry name" value="Glutamine Phosphoribosylpyrophosphate, subunit 1, domain 1"/>
    <property type="match status" value="1"/>
</dbReference>
<dbReference type="Pfam" id="PF13522">
    <property type="entry name" value="GATase_6"/>
    <property type="match status" value="1"/>
</dbReference>
<dbReference type="CDD" id="cd00712">
    <property type="entry name" value="AsnB"/>
    <property type="match status" value="1"/>
</dbReference>
<name>A4BPQ6_9GAMM</name>